<feature type="domain" description="RecX third three-helical" evidence="7">
    <location>
        <begin position="106"/>
        <end position="149"/>
    </location>
</feature>
<comment type="function">
    <text evidence="5">Modulates RecA activity.</text>
</comment>
<gene>
    <name evidence="5" type="primary">recX</name>
    <name evidence="8" type="ORF">E5987_11915</name>
</gene>
<dbReference type="Proteomes" id="UP000472580">
    <property type="component" value="Unassembled WGS sequence"/>
</dbReference>
<dbReference type="Pfam" id="PF21981">
    <property type="entry name" value="RecX_HTH3"/>
    <property type="match status" value="1"/>
</dbReference>
<evidence type="ECO:0000259" key="7">
    <source>
        <dbReference type="Pfam" id="PF21981"/>
    </source>
</evidence>
<dbReference type="InterPro" id="IPR053924">
    <property type="entry name" value="RecX_HTH_2nd"/>
</dbReference>
<name>A0A6L6YJN8_9BURK</name>
<dbReference type="GO" id="GO:0005737">
    <property type="term" value="C:cytoplasm"/>
    <property type="evidence" value="ECO:0007669"/>
    <property type="project" value="UniProtKB-SubCell"/>
</dbReference>
<evidence type="ECO:0000313" key="9">
    <source>
        <dbReference type="Proteomes" id="UP000472580"/>
    </source>
</evidence>
<feature type="domain" description="RecX second three-helical" evidence="6">
    <location>
        <begin position="60"/>
        <end position="99"/>
    </location>
</feature>
<dbReference type="OrthoDB" id="5295441at2"/>
<comment type="caution">
    <text evidence="8">The sequence shown here is derived from an EMBL/GenBank/DDBJ whole genome shotgun (WGS) entry which is preliminary data.</text>
</comment>
<dbReference type="InterPro" id="IPR036388">
    <property type="entry name" value="WH-like_DNA-bd_sf"/>
</dbReference>
<evidence type="ECO:0000256" key="4">
    <source>
        <dbReference type="ARBA" id="ARBA00022490"/>
    </source>
</evidence>
<dbReference type="AlphaFoldDB" id="A0A6L6YJN8"/>
<evidence type="ECO:0000256" key="5">
    <source>
        <dbReference type="HAMAP-Rule" id="MF_01114"/>
    </source>
</evidence>
<dbReference type="GO" id="GO:0006282">
    <property type="term" value="P:regulation of DNA repair"/>
    <property type="evidence" value="ECO:0007669"/>
    <property type="project" value="UniProtKB-UniRule"/>
</dbReference>
<comment type="subcellular location">
    <subcellularLocation>
        <location evidence="1 5">Cytoplasm</location>
    </subcellularLocation>
</comment>
<dbReference type="InterPro" id="IPR003783">
    <property type="entry name" value="Regulatory_RecX"/>
</dbReference>
<dbReference type="Pfam" id="PF02631">
    <property type="entry name" value="RecX_HTH2"/>
    <property type="match status" value="1"/>
</dbReference>
<evidence type="ECO:0000256" key="1">
    <source>
        <dbReference type="ARBA" id="ARBA00004496"/>
    </source>
</evidence>
<evidence type="ECO:0000259" key="6">
    <source>
        <dbReference type="Pfam" id="PF02631"/>
    </source>
</evidence>
<sequence length="157" mass="18667">MSESDERRQQIKFKAVAALAAKERSRLGLFKKLSDQFEEPGDAELINSVLDELEKRKYLSDERFAKSQVMIKNSRFGDQKLRWELRRQGVSSELADEAIRENEVSELDRARVLWERRFGEPPQDPKERARQVRFLVYRGFSFRTIEKVLRCRLDEEE</sequence>
<dbReference type="InterPro" id="IPR053925">
    <property type="entry name" value="RecX_HTH_3rd"/>
</dbReference>
<evidence type="ECO:0000256" key="3">
    <source>
        <dbReference type="ARBA" id="ARBA00018111"/>
    </source>
</evidence>
<organism evidence="8 9">
    <name type="scientific">Parasutterella muris</name>
    <dbReference type="NCBI Taxonomy" id="2565572"/>
    <lineage>
        <taxon>Bacteria</taxon>
        <taxon>Pseudomonadati</taxon>
        <taxon>Pseudomonadota</taxon>
        <taxon>Betaproteobacteria</taxon>
        <taxon>Burkholderiales</taxon>
        <taxon>Sutterellaceae</taxon>
        <taxon>Parasutterella</taxon>
    </lineage>
</organism>
<dbReference type="Gene3D" id="1.10.10.10">
    <property type="entry name" value="Winged helix-like DNA-binding domain superfamily/Winged helix DNA-binding domain"/>
    <property type="match status" value="3"/>
</dbReference>
<evidence type="ECO:0000256" key="2">
    <source>
        <dbReference type="ARBA" id="ARBA00009695"/>
    </source>
</evidence>
<dbReference type="PANTHER" id="PTHR33602">
    <property type="entry name" value="REGULATORY PROTEIN RECX FAMILY PROTEIN"/>
    <property type="match status" value="1"/>
</dbReference>
<dbReference type="HAMAP" id="MF_01114">
    <property type="entry name" value="RecX"/>
    <property type="match status" value="1"/>
</dbReference>
<dbReference type="PANTHER" id="PTHR33602:SF1">
    <property type="entry name" value="REGULATORY PROTEIN RECX FAMILY PROTEIN"/>
    <property type="match status" value="1"/>
</dbReference>
<accession>A0A6L6YJN8</accession>
<protein>
    <recommendedName>
        <fullName evidence="3 5">Regulatory protein RecX</fullName>
    </recommendedName>
</protein>
<keyword evidence="9" id="KW-1185">Reference proteome</keyword>
<comment type="similarity">
    <text evidence="2 5">Belongs to the RecX family.</text>
</comment>
<evidence type="ECO:0000313" key="8">
    <source>
        <dbReference type="EMBL" id="MVX57886.1"/>
    </source>
</evidence>
<reference evidence="8 9" key="1">
    <citation type="submission" date="2019-12" db="EMBL/GenBank/DDBJ databases">
        <title>Microbes associate with the intestines of laboratory mice.</title>
        <authorList>
            <person name="Navarre W."/>
            <person name="Wong E."/>
        </authorList>
    </citation>
    <scope>NUCLEOTIDE SEQUENCE [LARGE SCALE GENOMIC DNA]</scope>
    <source>
        <strain evidence="8 9">NM82_D38</strain>
    </source>
</reference>
<proteinExistence type="inferred from homology"/>
<keyword evidence="4 5" id="KW-0963">Cytoplasm</keyword>
<dbReference type="EMBL" id="WSRP01000054">
    <property type="protein sequence ID" value="MVX57886.1"/>
    <property type="molecule type" value="Genomic_DNA"/>
</dbReference>